<feature type="region of interest" description="Disordered" evidence="7">
    <location>
        <begin position="686"/>
        <end position="752"/>
    </location>
</feature>
<dbReference type="CDD" id="cd12148">
    <property type="entry name" value="fungal_TF_MHR"/>
    <property type="match status" value="1"/>
</dbReference>
<dbReference type="Gene3D" id="4.10.240.10">
    <property type="entry name" value="Zn(2)-C6 fungal-type DNA-binding domain"/>
    <property type="match status" value="1"/>
</dbReference>
<feature type="domain" description="Zn(2)-C6 fungal-type" evidence="8">
    <location>
        <begin position="114"/>
        <end position="145"/>
    </location>
</feature>
<dbReference type="PROSITE" id="PS00463">
    <property type="entry name" value="ZN2_CY6_FUNGAL_1"/>
    <property type="match status" value="1"/>
</dbReference>
<evidence type="ECO:0000256" key="3">
    <source>
        <dbReference type="ARBA" id="ARBA00023015"/>
    </source>
</evidence>
<organism evidence="9 10">
    <name type="scientific">Macrophomina phaseolina</name>
    <dbReference type="NCBI Taxonomy" id="35725"/>
    <lineage>
        <taxon>Eukaryota</taxon>
        <taxon>Fungi</taxon>
        <taxon>Dikarya</taxon>
        <taxon>Ascomycota</taxon>
        <taxon>Pezizomycotina</taxon>
        <taxon>Dothideomycetes</taxon>
        <taxon>Dothideomycetes incertae sedis</taxon>
        <taxon>Botryosphaeriales</taxon>
        <taxon>Botryosphaeriaceae</taxon>
        <taxon>Macrophomina</taxon>
    </lineage>
</organism>
<evidence type="ECO:0000256" key="2">
    <source>
        <dbReference type="ARBA" id="ARBA00022723"/>
    </source>
</evidence>
<keyword evidence="4" id="KW-0238">DNA-binding</keyword>
<feature type="region of interest" description="Disordered" evidence="7">
    <location>
        <begin position="165"/>
        <end position="192"/>
    </location>
</feature>
<dbReference type="InterPro" id="IPR001138">
    <property type="entry name" value="Zn2Cys6_DnaBD"/>
</dbReference>
<dbReference type="SMART" id="SM00066">
    <property type="entry name" value="GAL4"/>
    <property type="match status" value="1"/>
</dbReference>
<evidence type="ECO:0000256" key="6">
    <source>
        <dbReference type="ARBA" id="ARBA00023242"/>
    </source>
</evidence>
<dbReference type="PROSITE" id="PS50048">
    <property type="entry name" value="ZN2_CY6_FUNGAL_2"/>
    <property type="match status" value="1"/>
</dbReference>
<dbReference type="Pfam" id="PF04082">
    <property type="entry name" value="Fungal_trans"/>
    <property type="match status" value="1"/>
</dbReference>
<feature type="region of interest" description="Disordered" evidence="7">
    <location>
        <begin position="77"/>
        <end position="109"/>
    </location>
</feature>
<comment type="caution">
    <text evidence="9">The sequence shown here is derived from an EMBL/GenBank/DDBJ whole genome shotgun (WGS) entry which is preliminary data.</text>
</comment>
<evidence type="ECO:0000256" key="5">
    <source>
        <dbReference type="ARBA" id="ARBA00023163"/>
    </source>
</evidence>
<evidence type="ECO:0000256" key="7">
    <source>
        <dbReference type="SAM" id="MobiDB-lite"/>
    </source>
</evidence>
<keyword evidence="6" id="KW-0539">Nucleus</keyword>
<protein>
    <submittedName>
        <fullName evidence="9">C6 transcription factor</fullName>
    </submittedName>
</protein>
<proteinExistence type="predicted"/>
<accession>A0ABQ8GUH4</accession>
<dbReference type="InterPro" id="IPR007219">
    <property type="entry name" value="XnlR_reg_dom"/>
</dbReference>
<feature type="compositionally biased region" description="Low complexity" evidence="7">
    <location>
        <begin position="772"/>
        <end position="795"/>
    </location>
</feature>
<dbReference type="EMBL" id="JAGTJR010000001">
    <property type="protein sequence ID" value="KAH7064920.1"/>
    <property type="molecule type" value="Genomic_DNA"/>
</dbReference>
<evidence type="ECO:0000313" key="9">
    <source>
        <dbReference type="EMBL" id="KAH7064920.1"/>
    </source>
</evidence>
<dbReference type="SUPFAM" id="SSF57701">
    <property type="entry name" value="Zn2/Cys6 DNA-binding domain"/>
    <property type="match status" value="1"/>
</dbReference>
<feature type="region of interest" description="Disordered" evidence="7">
    <location>
        <begin position="22"/>
        <end position="65"/>
    </location>
</feature>
<dbReference type="Pfam" id="PF00172">
    <property type="entry name" value="Zn_clus"/>
    <property type="match status" value="1"/>
</dbReference>
<sequence length="840" mass="93084">MLAQVPQTLPAPTPVRINFGLEQGQGYRRPIRAAPTNQPNLRRSRSFRQNIKSPPARSSALPPSSLAIMDKQENLLASSSGKKRADPKMASSSSPDDQTAQEPPTKKLRRSYVACHRCHSHKIKCSGETPCRSCRKSNNSSQCVYPVRDRKVVISESYLKKLEAENATLKRTSPTPPSHDDSKPDPAADESDVDVANVDVANPLLEEHVQQQRPAPFDRVSGKPLYIGGAACTAFGTRLRFYVKGNDMVPQPRRMVCYKHRGLLRIANTEFQLPNKTYARMLVQVVLRFIGSDYHLIQRKSFLRRMEETYTAQTHDDPVFLCRLFVVFALGELYSKKTAVAGNRRTVPGTAFFLQAMSLFQDLHEEADVDYIETLLVMSFYSHALNRKNTAYTYAGLALRLSLTLGLHRNITYDKSISAVEIENRRRVWWTVYTFDRMCSSKLGHPVMIRDEDIDAPLPSVDNLSLEEREEFLDADQLIANVKLARITGNILNLIYSIPSAQQEVNFVRNVHKILNSLKEWDATLPTSLRLDPTMSPPYKTRSVASLRLHFNQCIILTTRPILLYVFKYYIRPAGSAASPNTTRPLSPMTTALSEACIHAARSSNKLLAQLWIDGAIATFGYFDAHYIFSSTIVLLMASILTPSEFDKDSIDLAWSLLQSMADDGNLPASEYCERLALLQKDLDEMGGNSASDAPHDDLGTTPLAQNHHRPSFDGDFKLEPHVSPELLHKTSSPSALHHTPPSGQDLGLTSTGERTGQIASVSQFIKSLQQSAAAGAPSPGPAGSDAGAAPLDDPYIQDFLTQPDHQWSPGTLGMTGENSVPWAFAWEAGEFQGGFGGGL</sequence>
<comment type="subcellular location">
    <subcellularLocation>
        <location evidence="1">Nucleus</location>
    </subcellularLocation>
</comment>
<dbReference type="InterPro" id="IPR036864">
    <property type="entry name" value="Zn2-C6_fun-type_DNA-bd_sf"/>
</dbReference>
<evidence type="ECO:0000256" key="1">
    <source>
        <dbReference type="ARBA" id="ARBA00004123"/>
    </source>
</evidence>
<name>A0ABQ8GUH4_9PEZI</name>
<keyword evidence="5" id="KW-0804">Transcription</keyword>
<evidence type="ECO:0000256" key="4">
    <source>
        <dbReference type="ARBA" id="ARBA00023125"/>
    </source>
</evidence>
<keyword evidence="10" id="KW-1185">Reference proteome</keyword>
<keyword evidence="2" id="KW-0479">Metal-binding</keyword>
<feature type="compositionally biased region" description="Polar residues" evidence="7">
    <location>
        <begin position="90"/>
        <end position="102"/>
    </location>
</feature>
<dbReference type="Proteomes" id="UP000774617">
    <property type="component" value="Unassembled WGS sequence"/>
</dbReference>
<feature type="region of interest" description="Disordered" evidence="7">
    <location>
        <begin position="771"/>
        <end position="797"/>
    </location>
</feature>
<dbReference type="InterPro" id="IPR051711">
    <property type="entry name" value="Stress_Response_Reg"/>
</dbReference>
<keyword evidence="3" id="KW-0805">Transcription regulation</keyword>
<evidence type="ECO:0000259" key="8">
    <source>
        <dbReference type="PROSITE" id="PS50048"/>
    </source>
</evidence>
<feature type="compositionally biased region" description="Polar residues" evidence="7">
    <location>
        <begin position="35"/>
        <end position="52"/>
    </location>
</feature>
<dbReference type="PANTHER" id="PTHR47540">
    <property type="entry name" value="THIAMINE REPRESSIBLE GENES REGULATORY PROTEIN THI5"/>
    <property type="match status" value="1"/>
</dbReference>
<feature type="compositionally biased region" description="Basic and acidic residues" evidence="7">
    <location>
        <begin position="711"/>
        <end position="729"/>
    </location>
</feature>
<dbReference type="CDD" id="cd00067">
    <property type="entry name" value="GAL4"/>
    <property type="match status" value="1"/>
</dbReference>
<feature type="compositionally biased region" description="Low complexity" evidence="7">
    <location>
        <begin position="53"/>
        <end position="65"/>
    </location>
</feature>
<gene>
    <name evidence="9" type="ORF">B0J12DRAFT_638421</name>
</gene>
<reference evidence="9 10" key="1">
    <citation type="journal article" date="2021" name="Nat. Commun.">
        <title>Genetic determinants of endophytism in the Arabidopsis root mycobiome.</title>
        <authorList>
            <person name="Mesny F."/>
            <person name="Miyauchi S."/>
            <person name="Thiergart T."/>
            <person name="Pickel B."/>
            <person name="Atanasova L."/>
            <person name="Karlsson M."/>
            <person name="Huettel B."/>
            <person name="Barry K.W."/>
            <person name="Haridas S."/>
            <person name="Chen C."/>
            <person name="Bauer D."/>
            <person name="Andreopoulos W."/>
            <person name="Pangilinan J."/>
            <person name="LaButti K."/>
            <person name="Riley R."/>
            <person name="Lipzen A."/>
            <person name="Clum A."/>
            <person name="Drula E."/>
            <person name="Henrissat B."/>
            <person name="Kohler A."/>
            <person name="Grigoriev I.V."/>
            <person name="Martin F.M."/>
            <person name="Hacquard S."/>
        </authorList>
    </citation>
    <scope>NUCLEOTIDE SEQUENCE [LARGE SCALE GENOMIC DNA]</scope>
    <source>
        <strain evidence="9 10">MPI-SDFR-AT-0080</strain>
    </source>
</reference>
<dbReference type="SMART" id="SM00906">
    <property type="entry name" value="Fungal_trans"/>
    <property type="match status" value="1"/>
</dbReference>
<dbReference type="PANTHER" id="PTHR47540:SF6">
    <property type="entry name" value="ZN(II)2CYS6 TRANSCRIPTION FACTOR (EUROFUNG)"/>
    <property type="match status" value="1"/>
</dbReference>
<evidence type="ECO:0000313" key="10">
    <source>
        <dbReference type="Proteomes" id="UP000774617"/>
    </source>
</evidence>